<proteinExistence type="predicted"/>
<accession>A0A2S4LYF4</accession>
<protein>
    <submittedName>
        <fullName evidence="1">Uncharacterized protein DUF2753</fullName>
    </submittedName>
</protein>
<dbReference type="RefSeq" id="WP_106346940.1">
    <property type="nucleotide sequence ID" value="NZ_PQGA01000018.1"/>
</dbReference>
<evidence type="ECO:0000313" key="1">
    <source>
        <dbReference type="EMBL" id="POR47438.1"/>
    </source>
</evidence>
<reference evidence="1 2" key="1">
    <citation type="submission" date="2018-01" db="EMBL/GenBank/DDBJ databases">
        <title>Genomic Encyclopedia of Type Strains, Phase III (KMG-III): the genomes of soil and plant-associated and newly described type strains.</title>
        <authorList>
            <person name="Whitman W."/>
        </authorList>
    </citation>
    <scope>NUCLEOTIDE SEQUENCE [LARGE SCALE GENOMIC DNA]</scope>
    <source>
        <strain evidence="1 2">JCM 18070</strain>
    </source>
</reference>
<dbReference type="OrthoDB" id="5588378at2"/>
<dbReference type="Proteomes" id="UP000237381">
    <property type="component" value="Unassembled WGS sequence"/>
</dbReference>
<sequence length="162" mass="17186">MHYPATLATGGSPVRNPSLSQWETVTRQAIAVARETGVGAALAGYEQALSIARQLFVAPPPGRAEDCVAALVVSCHNLTDLHIEHGDADAAASYLCRAHETLISLILDADRTASLRQAALRQSRATHLALVSHVAAHGPHPLITRVMRMGCLVLNVDGPTHH</sequence>
<dbReference type="EMBL" id="PQGA01000018">
    <property type="protein sequence ID" value="POR47438.1"/>
    <property type="molecule type" value="Genomic_DNA"/>
</dbReference>
<evidence type="ECO:0000313" key="2">
    <source>
        <dbReference type="Proteomes" id="UP000237381"/>
    </source>
</evidence>
<dbReference type="InterPro" id="IPR020206">
    <property type="entry name" value="Uncharacterised_VP2110"/>
</dbReference>
<organism evidence="1 2">
    <name type="scientific">Paraburkholderia eburnea</name>
    <dbReference type="NCBI Taxonomy" id="1189126"/>
    <lineage>
        <taxon>Bacteria</taxon>
        <taxon>Pseudomonadati</taxon>
        <taxon>Pseudomonadota</taxon>
        <taxon>Betaproteobacteria</taxon>
        <taxon>Burkholderiales</taxon>
        <taxon>Burkholderiaceae</taxon>
        <taxon>Paraburkholderia</taxon>
    </lineage>
</organism>
<dbReference type="AlphaFoldDB" id="A0A2S4LYF4"/>
<comment type="caution">
    <text evidence="1">The sequence shown here is derived from an EMBL/GenBank/DDBJ whole genome shotgun (WGS) entry which is preliminary data.</text>
</comment>
<name>A0A2S4LYF4_9BURK</name>
<keyword evidence="2" id="KW-1185">Reference proteome</keyword>
<dbReference type="Pfam" id="PF10952">
    <property type="entry name" value="DUF2753"/>
    <property type="match status" value="1"/>
</dbReference>
<gene>
    <name evidence="1" type="ORF">B0G62_11829</name>
</gene>